<organism evidence="1 2">
    <name type="scientific">Austropuccinia psidii MF-1</name>
    <dbReference type="NCBI Taxonomy" id="1389203"/>
    <lineage>
        <taxon>Eukaryota</taxon>
        <taxon>Fungi</taxon>
        <taxon>Dikarya</taxon>
        <taxon>Basidiomycota</taxon>
        <taxon>Pucciniomycotina</taxon>
        <taxon>Pucciniomycetes</taxon>
        <taxon>Pucciniales</taxon>
        <taxon>Sphaerophragmiaceae</taxon>
        <taxon>Austropuccinia</taxon>
    </lineage>
</organism>
<dbReference type="AlphaFoldDB" id="A0A9Q3CBR6"/>
<reference evidence="1" key="1">
    <citation type="submission" date="2021-03" db="EMBL/GenBank/DDBJ databases">
        <title>Draft genome sequence of rust myrtle Austropuccinia psidii MF-1, a brazilian biotype.</title>
        <authorList>
            <person name="Quecine M.C."/>
            <person name="Pachon D.M.R."/>
            <person name="Bonatelli M.L."/>
            <person name="Correr F.H."/>
            <person name="Franceschini L.M."/>
            <person name="Leite T.F."/>
            <person name="Margarido G.R.A."/>
            <person name="Almeida C.A."/>
            <person name="Ferrarezi J.A."/>
            <person name="Labate C.A."/>
        </authorList>
    </citation>
    <scope>NUCLEOTIDE SEQUENCE</scope>
    <source>
        <strain evidence="1">MF-1</strain>
    </source>
</reference>
<gene>
    <name evidence="1" type="ORF">O181_020487</name>
</gene>
<evidence type="ECO:0000313" key="1">
    <source>
        <dbReference type="EMBL" id="MBW0480772.1"/>
    </source>
</evidence>
<evidence type="ECO:0008006" key="3">
    <source>
        <dbReference type="Google" id="ProtNLM"/>
    </source>
</evidence>
<protein>
    <recommendedName>
        <fullName evidence="3">Integrase catalytic domain-containing protein</fullName>
    </recommendedName>
</protein>
<sequence length="413" mass="45287">MFKKLVIKADELEGLLAQAACHAPATLNQLVTTAILAKGEEKPNSTFVGQVILNASTKADENACQLSFFVYHMADPPTTPIHSHWDHHTLGVSHPISDNPPNILSTNLGPPASTVVDPGIGERTAQTPIHARVSQVQFMERHAADKVLIDSDSNSSITITQMATLRIPVKGGLVVIGNVAFSNKVLGTIFSVGILCRAGVFPFFSGLMLSLVVRDHLVTTTFHNNCWWMNVTVGEETNESAAETSSLPLIAMNPLSFPATSKLSCREWHASNKVVRSFLKQNVPSFELKSWKPFYCEVCAKSKSTHWLAKAHVDVPMDQPLDLLVSNIMGPFSQDPQGFQYLLTICDHVSTYSIVYPLKLRSDAPAAILDAIAHLSVQLGISPKALWTVWDEIRQYLEGEIIGKSVLNFRIVQ</sequence>
<comment type="caution">
    <text evidence="1">The sequence shown here is derived from an EMBL/GenBank/DDBJ whole genome shotgun (WGS) entry which is preliminary data.</text>
</comment>
<dbReference type="OrthoDB" id="4363844at2759"/>
<keyword evidence="2" id="KW-1185">Reference proteome</keyword>
<evidence type="ECO:0000313" key="2">
    <source>
        <dbReference type="Proteomes" id="UP000765509"/>
    </source>
</evidence>
<dbReference type="EMBL" id="AVOT02006103">
    <property type="protein sequence ID" value="MBW0480772.1"/>
    <property type="molecule type" value="Genomic_DNA"/>
</dbReference>
<accession>A0A9Q3CBR6</accession>
<proteinExistence type="predicted"/>
<dbReference type="Proteomes" id="UP000765509">
    <property type="component" value="Unassembled WGS sequence"/>
</dbReference>
<name>A0A9Q3CBR6_9BASI</name>